<evidence type="ECO:0000256" key="2">
    <source>
        <dbReference type="ARBA" id="ARBA00022771"/>
    </source>
</evidence>
<dbReference type="PIRSF" id="PIRSF036836">
    <property type="entry name" value="RNase_bind_SBP1"/>
    <property type="match status" value="1"/>
</dbReference>
<organism evidence="8 9">
    <name type="scientific">Cephalotus follicularis</name>
    <name type="common">Albany pitcher plant</name>
    <dbReference type="NCBI Taxonomy" id="3775"/>
    <lineage>
        <taxon>Eukaryota</taxon>
        <taxon>Viridiplantae</taxon>
        <taxon>Streptophyta</taxon>
        <taxon>Embryophyta</taxon>
        <taxon>Tracheophyta</taxon>
        <taxon>Spermatophyta</taxon>
        <taxon>Magnoliopsida</taxon>
        <taxon>eudicotyledons</taxon>
        <taxon>Gunneridae</taxon>
        <taxon>Pentapetalae</taxon>
        <taxon>rosids</taxon>
        <taxon>fabids</taxon>
        <taxon>Oxalidales</taxon>
        <taxon>Cephalotaceae</taxon>
        <taxon>Cephalotus</taxon>
    </lineage>
</organism>
<dbReference type="Gene3D" id="3.30.40.10">
    <property type="entry name" value="Zinc/RING finger domain, C3HC4 (zinc finger)"/>
    <property type="match status" value="1"/>
</dbReference>
<dbReference type="AlphaFoldDB" id="A0A1Q3AS27"/>
<dbReference type="FunCoup" id="A0A1Q3AS27">
    <property type="interactions" value="763"/>
</dbReference>
<evidence type="ECO:0000313" key="9">
    <source>
        <dbReference type="Proteomes" id="UP000187406"/>
    </source>
</evidence>
<dbReference type="PANTHER" id="PTHR42647:SF50">
    <property type="entry name" value="BOI-RELATED E3 UBIQUITIN-PROTEIN LIGASE 1-LIKE ISOFORM X1"/>
    <property type="match status" value="1"/>
</dbReference>
<feature type="region of interest" description="Disordered" evidence="6">
    <location>
        <begin position="76"/>
        <end position="103"/>
    </location>
</feature>
<dbReference type="InParanoid" id="A0A1Q3AS27"/>
<keyword evidence="2 4" id="KW-0863">Zinc-finger</keyword>
<gene>
    <name evidence="8" type="ORF">CFOL_v3_01907</name>
</gene>
<dbReference type="PANTHER" id="PTHR42647">
    <property type="entry name" value="SBP (S-RIBONUCLEASE BINDING PROTEIN) FAMILY PROTEIN"/>
    <property type="match status" value="1"/>
</dbReference>
<evidence type="ECO:0000256" key="5">
    <source>
        <dbReference type="SAM" id="Coils"/>
    </source>
</evidence>
<protein>
    <submittedName>
        <fullName evidence="8">Zf-C3HC4_3 domain-containing protein</fullName>
    </submittedName>
</protein>
<dbReference type="EMBL" id="BDDD01000065">
    <property type="protein sequence ID" value="GAV58373.1"/>
    <property type="molecule type" value="Genomic_DNA"/>
</dbReference>
<evidence type="ECO:0000313" key="8">
    <source>
        <dbReference type="EMBL" id="GAV58373.1"/>
    </source>
</evidence>
<feature type="compositionally biased region" description="Basic and acidic residues" evidence="6">
    <location>
        <begin position="77"/>
        <end position="86"/>
    </location>
</feature>
<evidence type="ECO:0000259" key="7">
    <source>
        <dbReference type="PROSITE" id="PS50089"/>
    </source>
</evidence>
<evidence type="ECO:0000256" key="6">
    <source>
        <dbReference type="SAM" id="MobiDB-lite"/>
    </source>
</evidence>
<dbReference type="OrthoDB" id="1711136at2759"/>
<dbReference type="GO" id="GO:0004842">
    <property type="term" value="F:ubiquitin-protein transferase activity"/>
    <property type="evidence" value="ECO:0007669"/>
    <property type="project" value="TreeGrafter"/>
</dbReference>
<dbReference type="InterPro" id="IPR001841">
    <property type="entry name" value="Znf_RING"/>
</dbReference>
<dbReference type="InterPro" id="IPR013083">
    <property type="entry name" value="Znf_RING/FYVE/PHD"/>
</dbReference>
<keyword evidence="5" id="KW-0175">Coiled coil</keyword>
<accession>A0A1Q3AS27</accession>
<reference evidence="9" key="1">
    <citation type="submission" date="2016-04" db="EMBL/GenBank/DDBJ databases">
        <title>Cephalotus genome sequencing.</title>
        <authorList>
            <person name="Fukushima K."/>
            <person name="Hasebe M."/>
            <person name="Fang X."/>
        </authorList>
    </citation>
    <scope>NUCLEOTIDE SEQUENCE [LARGE SCALE GENOMIC DNA]</scope>
    <source>
        <strain evidence="9">cv. St1</strain>
    </source>
</reference>
<keyword evidence="3" id="KW-0862">Zinc</keyword>
<proteinExistence type="predicted"/>
<dbReference type="GO" id="GO:0008270">
    <property type="term" value="F:zinc ion binding"/>
    <property type="evidence" value="ECO:0007669"/>
    <property type="project" value="UniProtKB-KW"/>
</dbReference>
<comment type="caution">
    <text evidence="8">The sequence shown here is derived from an EMBL/GenBank/DDBJ whole genome shotgun (WGS) entry which is preliminary data.</text>
</comment>
<keyword evidence="9" id="KW-1185">Reference proteome</keyword>
<name>A0A1Q3AS27_CEPFO</name>
<evidence type="ECO:0000256" key="1">
    <source>
        <dbReference type="ARBA" id="ARBA00022723"/>
    </source>
</evidence>
<feature type="coiled-coil region" evidence="5">
    <location>
        <begin position="186"/>
        <end position="213"/>
    </location>
</feature>
<dbReference type="PROSITE" id="PS50089">
    <property type="entry name" value="ZF_RING_2"/>
    <property type="match status" value="1"/>
</dbReference>
<dbReference type="Pfam" id="PF13920">
    <property type="entry name" value="zf-C3HC4_3"/>
    <property type="match status" value="1"/>
</dbReference>
<evidence type="ECO:0000256" key="3">
    <source>
        <dbReference type="ARBA" id="ARBA00022833"/>
    </source>
</evidence>
<sequence>MFGGDNSNPMFPVFVEENRFQYDTNGLNQLQLFGNYPVGWVGPLNYMENEHATTLDRPTKRGREAESISRQLKQHISLKDNSRQDEGGLSGSVFNPNPVSTGLKLSYEEDEHNSSATSVSESMTASLPVILSLGDNLKVEIDRQKEEFDQYIRLQEDNIVKGVRELKQRQTFSFLNAIEKGIGRKLHEKELEIENMNRKNQGLAERIKQVSMEVQSWHYKAKYNESVVNVLKSNLKQVMAQGAMHSKEGYGDSEADDAASYTNRNHIGFADALGNPVFMKEQMNCRACKVKEVCVLFLPCRHLCLCKDCEVFINVCPVCRVMKTASVEVYMS</sequence>
<dbReference type="Proteomes" id="UP000187406">
    <property type="component" value="Unassembled WGS sequence"/>
</dbReference>
<keyword evidence="1" id="KW-0479">Metal-binding</keyword>
<evidence type="ECO:0000256" key="4">
    <source>
        <dbReference type="PROSITE-ProRule" id="PRU00175"/>
    </source>
</evidence>
<dbReference type="FunFam" id="3.30.40.10:FF:000239">
    <property type="entry name" value="probable BOI-related E3 ubiquitin-protein ligase 2"/>
    <property type="match status" value="1"/>
</dbReference>
<feature type="domain" description="RING-type" evidence="7">
    <location>
        <begin position="285"/>
        <end position="320"/>
    </location>
</feature>